<comment type="caution">
    <text evidence="1">The sequence shown here is derived from an EMBL/GenBank/DDBJ whole genome shotgun (WGS) entry which is preliminary data.</text>
</comment>
<dbReference type="EMBL" id="JAHRIO010000156">
    <property type="protein sequence ID" value="MEQ2157659.1"/>
    <property type="molecule type" value="Genomic_DNA"/>
</dbReference>
<organism evidence="1 2">
    <name type="scientific">Goodea atripinnis</name>
    <dbReference type="NCBI Taxonomy" id="208336"/>
    <lineage>
        <taxon>Eukaryota</taxon>
        <taxon>Metazoa</taxon>
        <taxon>Chordata</taxon>
        <taxon>Craniata</taxon>
        <taxon>Vertebrata</taxon>
        <taxon>Euteleostomi</taxon>
        <taxon>Actinopterygii</taxon>
        <taxon>Neopterygii</taxon>
        <taxon>Teleostei</taxon>
        <taxon>Neoteleostei</taxon>
        <taxon>Acanthomorphata</taxon>
        <taxon>Ovalentaria</taxon>
        <taxon>Atherinomorphae</taxon>
        <taxon>Cyprinodontiformes</taxon>
        <taxon>Goodeidae</taxon>
        <taxon>Goodea</taxon>
    </lineage>
</organism>
<keyword evidence="2" id="KW-1185">Reference proteome</keyword>
<proteinExistence type="predicted"/>
<protein>
    <submittedName>
        <fullName evidence="1">Uncharacterized protein</fullName>
    </submittedName>
</protein>
<accession>A0ABV0MEY1</accession>
<dbReference type="Proteomes" id="UP001476798">
    <property type="component" value="Unassembled WGS sequence"/>
</dbReference>
<gene>
    <name evidence="1" type="ORF">GOODEAATRI_003897</name>
</gene>
<sequence length="125" mass="13639">MRSVLYVTRFLETAGNGKFFKSGEMAASDLLGCANEEHFPLSHCTAGVPHTDEVGHYAINGALIKGHQQSLCDVILLKHPQEVQSLLGILQQLRGVSTPGQFLLDVDSQEAEVSHFGWSSRKASF</sequence>
<reference evidence="1 2" key="1">
    <citation type="submission" date="2021-06" db="EMBL/GenBank/DDBJ databases">
        <authorList>
            <person name="Palmer J.M."/>
        </authorList>
    </citation>
    <scope>NUCLEOTIDE SEQUENCE [LARGE SCALE GENOMIC DNA]</scope>
    <source>
        <strain evidence="1 2">GA_2019</strain>
        <tissue evidence="1">Muscle</tissue>
    </source>
</reference>
<name>A0ABV0MEY1_9TELE</name>
<evidence type="ECO:0000313" key="1">
    <source>
        <dbReference type="EMBL" id="MEQ2157659.1"/>
    </source>
</evidence>
<evidence type="ECO:0000313" key="2">
    <source>
        <dbReference type="Proteomes" id="UP001476798"/>
    </source>
</evidence>